<dbReference type="AlphaFoldDB" id="A0A7S2N1T8"/>
<dbReference type="InterPro" id="IPR011992">
    <property type="entry name" value="EF-hand-dom_pair"/>
</dbReference>
<sequence>MGSVCGCGPSVVPDPPTEQEILDDLERSEGKIWRIAFMKIDCDSTGTVATHAELLRPYIMEASALHEDTVEAVLQRTGKDGKLPFDSFANLLRDHASDETESLATFQQLAGGEDLIESIDARNALRLYGERKCGARGAHALDEDIWEKVLNEVMKDVEVTVDMELWVRQCSLLARYIRVFRQQRAPIL</sequence>
<proteinExistence type="predicted"/>
<dbReference type="SUPFAM" id="SSF47473">
    <property type="entry name" value="EF-hand"/>
    <property type="match status" value="1"/>
</dbReference>
<evidence type="ECO:0000313" key="1">
    <source>
        <dbReference type="EMBL" id="CAD9514832.1"/>
    </source>
</evidence>
<name>A0A7S2N1T8_9DINO</name>
<reference evidence="1" key="1">
    <citation type="submission" date="2021-01" db="EMBL/GenBank/DDBJ databases">
        <authorList>
            <person name="Corre E."/>
            <person name="Pelletier E."/>
            <person name="Niang G."/>
            <person name="Scheremetjew M."/>
            <person name="Finn R."/>
            <person name="Kale V."/>
            <person name="Holt S."/>
            <person name="Cochrane G."/>
            <person name="Meng A."/>
            <person name="Brown T."/>
            <person name="Cohen L."/>
        </authorList>
    </citation>
    <scope>NUCLEOTIDE SEQUENCE</scope>
    <source>
        <strain evidence="1">CCMP2222</strain>
    </source>
</reference>
<organism evidence="1">
    <name type="scientific">Alexandrium andersonii</name>
    <dbReference type="NCBI Taxonomy" id="327968"/>
    <lineage>
        <taxon>Eukaryota</taxon>
        <taxon>Sar</taxon>
        <taxon>Alveolata</taxon>
        <taxon>Dinophyceae</taxon>
        <taxon>Gonyaulacales</taxon>
        <taxon>Pyrocystaceae</taxon>
        <taxon>Alexandrium</taxon>
    </lineage>
</organism>
<dbReference type="Gene3D" id="1.10.238.10">
    <property type="entry name" value="EF-hand"/>
    <property type="match status" value="1"/>
</dbReference>
<gene>
    <name evidence="1" type="ORF">AAND1436_LOCUS40202</name>
</gene>
<protein>
    <recommendedName>
        <fullName evidence="2">EF-hand domain-containing protein</fullName>
    </recommendedName>
</protein>
<dbReference type="EMBL" id="HBGQ01084179">
    <property type="protein sequence ID" value="CAD9514832.1"/>
    <property type="molecule type" value="Transcribed_RNA"/>
</dbReference>
<evidence type="ECO:0008006" key="2">
    <source>
        <dbReference type="Google" id="ProtNLM"/>
    </source>
</evidence>
<accession>A0A7S2N1T8</accession>